<accession>A0A0F5JTW2</accession>
<dbReference type="PATRIC" id="fig|28092.6.peg.6437"/>
<reference evidence="1 2" key="1">
    <citation type="submission" date="2015-03" db="EMBL/GenBank/DDBJ databases">
        <title>Draft Genome Sequence of Burkholderia andropogonis type strain ICMP2807, isolated from Sorghum bicolor.</title>
        <authorList>
            <person name="Lopes-Santos L."/>
            <person name="Castro D.B."/>
            <person name="Ottoboni L.M."/>
            <person name="Park D."/>
            <person name="Weirc B.S."/>
            <person name="Destefano S.A."/>
        </authorList>
    </citation>
    <scope>NUCLEOTIDE SEQUENCE [LARGE SCALE GENOMIC DNA]</scope>
    <source>
        <strain evidence="1 2">ICMP2807</strain>
    </source>
</reference>
<evidence type="ECO:0008006" key="3">
    <source>
        <dbReference type="Google" id="ProtNLM"/>
    </source>
</evidence>
<evidence type="ECO:0000313" key="2">
    <source>
        <dbReference type="Proteomes" id="UP000033618"/>
    </source>
</evidence>
<gene>
    <name evidence="1" type="ORF">WM40_27165</name>
</gene>
<proteinExistence type="predicted"/>
<name>A0A0F5JTW2_9BURK</name>
<comment type="caution">
    <text evidence="1">The sequence shown here is derived from an EMBL/GenBank/DDBJ whole genome shotgun (WGS) entry which is preliminary data.</text>
</comment>
<dbReference type="Proteomes" id="UP000033618">
    <property type="component" value="Unassembled WGS sequence"/>
</dbReference>
<keyword evidence="2" id="KW-1185">Reference proteome</keyword>
<feature type="non-terminal residue" evidence="1">
    <location>
        <position position="202"/>
    </location>
</feature>
<dbReference type="STRING" id="28092.WM40_27165"/>
<dbReference type="AlphaFoldDB" id="A0A0F5JTW2"/>
<sequence>MLIRVSGRHDGVKQYLEDGQKIGRSLSRDELDERVVLAGDLDLTDAVIQSIDAPPRVSRYLSITLSFKEDHIDRQTLLQIARDFESFAMHAYRSDEYCFYAEAHLPRVKSYIDQLSGELVERKPHIHIVIPKTNLISGQSLRPLGFEKYNIQYIDAFQEHTNAQYGLASPKDNRRTVLSDASEMISRYRGDLFRANGRALKE</sequence>
<protein>
    <recommendedName>
        <fullName evidence="3">Relaxase</fullName>
    </recommendedName>
</protein>
<organism evidence="1 2">
    <name type="scientific">Robbsia andropogonis</name>
    <dbReference type="NCBI Taxonomy" id="28092"/>
    <lineage>
        <taxon>Bacteria</taxon>
        <taxon>Pseudomonadati</taxon>
        <taxon>Pseudomonadota</taxon>
        <taxon>Betaproteobacteria</taxon>
        <taxon>Burkholderiales</taxon>
        <taxon>Burkholderiaceae</taxon>
        <taxon>Robbsia</taxon>
    </lineage>
</organism>
<dbReference type="EMBL" id="LAQU01000206">
    <property type="protein sequence ID" value="KKB60792.1"/>
    <property type="molecule type" value="Genomic_DNA"/>
</dbReference>
<evidence type="ECO:0000313" key="1">
    <source>
        <dbReference type="EMBL" id="KKB60792.1"/>
    </source>
</evidence>